<evidence type="ECO:0000256" key="2">
    <source>
        <dbReference type="ARBA" id="ARBA00023125"/>
    </source>
</evidence>
<organism evidence="5 6">
    <name type="scientific">Microlunatus soli</name>
    <dbReference type="NCBI Taxonomy" id="630515"/>
    <lineage>
        <taxon>Bacteria</taxon>
        <taxon>Bacillati</taxon>
        <taxon>Actinomycetota</taxon>
        <taxon>Actinomycetes</taxon>
        <taxon>Propionibacteriales</taxon>
        <taxon>Propionibacteriaceae</taxon>
        <taxon>Microlunatus</taxon>
    </lineage>
</organism>
<dbReference type="EMBL" id="LT629772">
    <property type="protein sequence ID" value="SDS08176.1"/>
    <property type="molecule type" value="Genomic_DNA"/>
</dbReference>
<dbReference type="InterPro" id="IPR000524">
    <property type="entry name" value="Tscrpt_reg_HTH_GntR"/>
</dbReference>
<accession>A0A1H1PA66</accession>
<dbReference type="AlphaFoldDB" id="A0A1H1PA66"/>
<dbReference type="Proteomes" id="UP000199103">
    <property type="component" value="Chromosome I"/>
</dbReference>
<keyword evidence="6" id="KW-1185">Reference proteome</keyword>
<dbReference type="PANTHER" id="PTHR43537:SF24">
    <property type="entry name" value="GLUCONATE OPERON TRANSCRIPTIONAL REPRESSOR"/>
    <property type="match status" value="1"/>
</dbReference>
<dbReference type="SUPFAM" id="SSF46785">
    <property type="entry name" value="Winged helix' DNA-binding domain"/>
    <property type="match status" value="1"/>
</dbReference>
<evidence type="ECO:0000313" key="5">
    <source>
        <dbReference type="EMBL" id="SDS08176.1"/>
    </source>
</evidence>
<protein>
    <submittedName>
        <fullName evidence="5">DNA-binding transcriptional regulator, GntR family</fullName>
    </submittedName>
</protein>
<evidence type="ECO:0000256" key="3">
    <source>
        <dbReference type="ARBA" id="ARBA00023163"/>
    </source>
</evidence>
<dbReference type="PROSITE" id="PS50949">
    <property type="entry name" value="HTH_GNTR"/>
    <property type="match status" value="1"/>
</dbReference>
<keyword evidence="3" id="KW-0804">Transcription</keyword>
<dbReference type="SMART" id="SM00895">
    <property type="entry name" value="FCD"/>
    <property type="match status" value="1"/>
</dbReference>
<dbReference type="SMART" id="SM00345">
    <property type="entry name" value="HTH_GNTR"/>
    <property type="match status" value="1"/>
</dbReference>
<dbReference type="PANTHER" id="PTHR43537">
    <property type="entry name" value="TRANSCRIPTIONAL REGULATOR, GNTR FAMILY"/>
    <property type="match status" value="1"/>
</dbReference>
<dbReference type="PRINTS" id="PR00035">
    <property type="entry name" value="HTHGNTR"/>
</dbReference>
<dbReference type="Gene3D" id="1.10.10.10">
    <property type="entry name" value="Winged helix-like DNA-binding domain superfamily/Winged helix DNA-binding domain"/>
    <property type="match status" value="1"/>
</dbReference>
<proteinExistence type="predicted"/>
<gene>
    <name evidence="5" type="ORF">SAMN04489812_0827</name>
</gene>
<dbReference type="RefSeq" id="WP_091531894.1">
    <property type="nucleotide sequence ID" value="NZ_LT629772.1"/>
</dbReference>
<sequence length="242" mass="26253">MTSLTTRVVDQIRTAITSGGYAPGDRLTETALSREFGVSRVPIREALRTLESEGFVVLRPFAGAAVASLDRAEVSDLFAVREVIETRIFRRCAERFAAASRSRTEPTGSTIVREASQQAWATEREELRRIGSELDALVSSGERLVAAGETAELPALNTAFHLGVAHASQSASLTVLLRQVAAKIEWVYSRDVETRAASSWQEHRALLDAILAGEIDAAGALIADHVGKARRAHFKETLDAAR</sequence>
<keyword evidence="2 5" id="KW-0238">DNA-binding</keyword>
<dbReference type="InterPro" id="IPR036390">
    <property type="entry name" value="WH_DNA-bd_sf"/>
</dbReference>
<evidence type="ECO:0000256" key="1">
    <source>
        <dbReference type="ARBA" id="ARBA00023015"/>
    </source>
</evidence>
<dbReference type="Gene3D" id="1.20.120.530">
    <property type="entry name" value="GntR ligand-binding domain-like"/>
    <property type="match status" value="1"/>
</dbReference>
<dbReference type="InterPro" id="IPR011711">
    <property type="entry name" value="GntR_C"/>
</dbReference>
<keyword evidence="1" id="KW-0805">Transcription regulation</keyword>
<feature type="domain" description="HTH gntR-type" evidence="4">
    <location>
        <begin position="2"/>
        <end position="69"/>
    </location>
</feature>
<dbReference type="SUPFAM" id="SSF48008">
    <property type="entry name" value="GntR ligand-binding domain-like"/>
    <property type="match status" value="1"/>
</dbReference>
<dbReference type="Pfam" id="PF00392">
    <property type="entry name" value="GntR"/>
    <property type="match status" value="1"/>
</dbReference>
<reference evidence="5 6" key="1">
    <citation type="submission" date="2016-10" db="EMBL/GenBank/DDBJ databases">
        <authorList>
            <person name="de Groot N.N."/>
        </authorList>
    </citation>
    <scope>NUCLEOTIDE SEQUENCE [LARGE SCALE GENOMIC DNA]</scope>
    <source>
        <strain evidence="5 6">DSM 21800</strain>
    </source>
</reference>
<dbReference type="STRING" id="630515.SAMN04489812_0827"/>
<dbReference type="InterPro" id="IPR008920">
    <property type="entry name" value="TF_FadR/GntR_C"/>
</dbReference>
<dbReference type="InterPro" id="IPR036388">
    <property type="entry name" value="WH-like_DNA-bd_sf"/>
</dbReference>
<name>A0A1H1PA66_9ACTN</name>
<dbReference type="CDD" id="cd07377">
    <property type="entry name" value="WHTH_GntR"/>
    <property type="match status" value="1"/>
</dbReference>
<dbReference type="GO" id="GO:0003677">
    <property type="term" value="F:DNA binding"/>
    <property type="evidence" value="ECO:0007669"/>
    <property type="project" value="UniProtKB-KW"/>
</dbReference>
<dbReference type="Pfam" id="PF07729">
    <property type="entry name" value="FCD"/>
    <property type="match status" value="1"/>
</dbReference>
<evidence type="ECO:0000313" key="6">
    <source>
        <dbReference type="Proteomes" id="UP000199103"/>
    </source>
</evidence>
<evidence type="ECO:0000259" key="4">
    <source>
        <dbReference type="PROSITE" id="PS50949"/>
    </source>
</evidence>
<dbReference type="GO" id="GO:0003700">
    <property type="term" value="F:DNA-binding transcription factor activity"/>
    <property type="evidence" value="ECO:0007669"/>
    <property type="project" value="InterPro"/>
</dbReference>
<dbReference type="OrthoDB" id="4164516at2"/>